<proteinExistence type="predicted"/>
<name>A0A8H6K5V2_9PEZI</name>
<sequence>MIEELQDYGAMRAPTHQLDLAERAMRWIIVLQRFNSEVIEARRPEEESTHANWGANAVQLESMGIVRSRSGVPAKLLIFEMALWSYGRMVGSKSSAPYLENAEKAVAQFALEVLQILVEVDSSLAGSD</sequence>
<organism evidence="1 2">
    <name type="scientific">Colletotrichum musicola</name>
    <dbReference type="NCBI Taxonomy" id="2175873"/>
    <lineage>
        <taxon>Eukaryota</taxon>
        <taxon>Fungi</taxon>
        <taxon>Dikarya</taxon>
        <taxon>Ascomycota</taxon>
        <taxon>Pezizomycotina</taxon>
        <taxon>Sordariomycetes</taxon>
        <taxon>Hypocreomycetidae</taxon>
        <taxon>Glomerellales</taxon>
        <taxon>Glomerellaceae</taxon>
        <taxon>Colletotrichum</taxon>
        <taxon>Colletotrichum orchidearum species complex</taxon>
    </lineage>
</organism>
<dbReference type="AlphaFoldDB" id="A0A8H6K5V2"/>
<reference evidence="1" key="1">
    <citation type="journal article" date="2020" name="Phytopathology">
        <title>Genome Sequence Resources of Colletotrichum truncatum, C. plurivorum, C. musicola, and C. sojae: Four Species Pathogenic to Soybean (Glycine max).</title>
        <authorList>
            <person name="Rogerio F."/>
            <person name="Boufleur T.R."/>
            <person name="Ciampi-Guillardi M."/>
            <person name="Sukno S.A."/>
            <person name="Thon M.R."/>
            <person name="Massola Junior N.S."/>
            <person name="Baroncelli R."/>
        </authorList>
    </citation>
    <scope>NUCLEOTIDE SEQUENCE</scope>
    <source>
        <strain evidence="1">LFN0074</strain>
    </source>
</reference>
<gene>
    <name evidence="1" type="ORF">CMUS01_09886</name>
</gene>
<feature type="non-terminal residue" evidence="1">
    <location>
        <position position="128"/>
    </location>
</feature>
<evidence type="ECO:0000313" key="2">
    <source>
        <dbReference type="Proteomes" id="UP000639643"/>
    </source>
</evidence>
<comment type="caution">
    <text evidence="1">The sequence shown here is derived from an EMBL/GenBank/DDBJ whole genome shotgun (WGS) entry which is preliminary data.</text>
</comment>
<dbReference type="EMBL" id="WIGM01000435">
    <property type="protein sequence ID" value="KAF6825295.1"/>
    <property type="molecule type" value="Genomic_DNA"/>
</dbReference>
<evidence type="ECO:0000313" key="1">
    <source>
        <dbReference type="EMBL" id="KAF6825295.1"/>
    </source>
</evidence>
<keyword evidence="2" id="KW-1185">Reference proteome</keyword>
<accession>A0A8H6K5V2</accession>
<dbReference type="Proteomes" id="UP000639643">
    <property type="component" value="Unassembled WGS sequence"/>
</dbReference>
<protein>
    <submittedName>
        <fullName evidence="1">Uncharacterized protein</fullName>
    </submittedName>
</protein>
<dbReference type="OrthoDB" id="4356994at2759"/>